<evidence type="ECO:0000313" key="2">
    <source>
        <dbReference type="Proteomes" id="UP000663802"/>
    </source>
</evidence>
<proteinExistence type="predicted"/>
<name>A0ABQ1EAI6_9CLOT</name>
<gene>
    <name evidence="1" type="ORF">CSC2_23230</name>
</gene>
<reference evidence="1 2" key="1">
    <citation type="journal article" date="2021" name="Int. J. Syst. Evol. Microbiol.">
        <title>Clostridium zeae sp. nov., isolated from corn silage.</title>
        <authorList>
            <person name="Kobayashi H."/>
            <person name="Tanizawa Y."/>
            <person name="Yagura M."/>
            <person name="Sakamoto M."/>
            <person name="Ohkuma M."/>
            <person name="Tohno M."/>
        </authorList>
    </citation>
    <scope>NUCLEOTIDE SEQUENCE [LARGE SCALE GENOMIC DNA]</scope>
    <source>
        <strain evidence="1 2">CSC2</strain>
    </source>
</reference>
<dbReference type="RefSeq" id="WP_206870086.1">
    <property type="nucleotide sequence ID" value="NZ_BMBA01000002.1"/>
</dbReference>
<protein>
    <submittedName>
        <fullName evidence="1">Uncharacterized protein</fullName>
    </submittedName>
</protein>
<dbReference type="Proteomes" id="UP000663802">
    <property type="component" value="Unassembled WGS sequence"/>
</dbReference>
<keyword evidence="2" id="KW-1185">Reference proteome</keyword>
<comment type="caution">
    <text evidence="1">The sequence shown here is derived from an EMBL/GenBank/DDBJ whole genome shotgun (WGS) entry which is preliminary data.</text>
</comment>
<evidence type="ECO:0000313" key="1">
    <source>
        <dbReference type="EMBL" id="GFZ31797.1"/>
    </source>
</evidence>
<sequence length="71" mass="8038">MAMFKKFAEISGYAGPLYGFRYIFLESVRLSIDVPSLMPITSPLGLFSCFADYWYGDKTARLKVVRSLSNT</sequence>
<accession>A0ABQ1EAI6</accession>
<dbReference type="EMBL" id="BMBA01000002">
    <property type="protein sequence ID" value="GFZ31797.1"/>
    <property type="molecule type" value="Genomic_DNA"/>
</dbReference>
<organism evidence="1 2">
    <name type="scientific">Clostridium zeae</name>
    <dbReference type="NCBI Taxonomy" id="2759022"/>
    <lineage>
        <taxon>Bacteria</taxon>
        <taxon>Bacillati</taxon>
        <taxon>Bacillota</taxon>
        <taxon>Clostridia</taxon>
        <taxon>Eubacteriales</taxon>
        <taxon>Clostridiaceae</taxon>
        <taxon>Clostridium</taxon>
    </lineage>
</organism>